<evidence type="ECO:0000313" key="3">
    <source>
        <dbReference type="Proteomes" id="UP000606974"/>
    </source>
</evidence>
<gene>
    <name evidence="2" type="ORF">GJ744_005078</name>
</gene>
<protein>
    <submittedName>
        <fullName evidence="2">Uncharacterized protein</fullName>
    </submittedName>
</protein>
<evidence type="ECO:0000313" key="2">
    <source>
        <dbReference type="EMBL" id="KAF7511181.1"/>
    </source>
</evidence>
<evidence type="ECO:0000256" key="1">
    <source>
        <dbReference type="SAM" id="MobiDB-lite"/>
    </source>
</evidence>
<feature type="compositionally biased region" description="Low complexity" evidence="1">
    <location>
        <begin position="86"/>
        <end position="105"/>
    </location>
</feature>
<accession>A0A8H7E8Y6</accession>
<reference evidence="2" key="1">
    <citation type="submission" date="2020-02" db="EMBL/GenBank/DDBJ databases">
        <authorList>
            <person name="Palmer J.M."/>
        </authorList>
    </citation>
    <scope>NUCLEOTIDE SEQUENCE</scope>
    <source>
        <strain evidence="2">EPUS1.4</strain>
        <tissue evidence="2">Thallus</tissue>
    </source>
</reference>
<name>A0A8H7E8Y6_9EURO</name>
<dbReference type="EMBL" id="JAACFV010000022">
    <property type="protein sequence ID" value="KAF7511181.1"/>
    <property type="molecule type" value="Genomic_DNA"/>
</dbReference>
<sequence>MFPSKPRADFISLTVSRTNPERIRPLSANLWELCCPVLRAALSTFGPSCGSLTSRFYIPTTIVAVASWPEGEIAINSKSKKERSSRSSSGKSSSSGAQGRQSMSRDCGDLTEGNEIHPSSRKTKDVFH</sequence>
<comment type="caution">
    <text evidence="2">The sequence shown here is derived from an EMBL/GenBank/DDBJ whole genome shotgun (WGS) entry which is preliminary data.</text>
</comment>
<organism evidence="2 3">
    <name type="scientific">Endocarpon pusillum</name>
    <dbReference type="NCBI Taxonomy" id="364733"/>
    <lineage>
        <taxon>Eukaryota</taxon>
        <taxon>Fungi</taxon>
        <taxon>Dikarya</taxon>
        <taxon>Ascomycota</taxon>
        <taxon>Pezizomycotina</taxon>
        <taxon>Eurotiomycetes</taxon>
        <taxon>Chaetothyriomycetidae</taxon>
        <taxon>Verrucariales</taxon>
        <taxon>Verrucariaceae</taxon>
        <taxon>Endocarpon</taxon>
    </lineage>
</organism>
<dbReference type="Proteomes" id="UP000606974">
    <property type="component" value="Unassembled WGS sequence"/>
</dbReference>
<keyword evidence="3" id="KW-1185">Reference proteome</keyword>
<proteinExistence type="predicted"/>
<dbReference type="AlphaFoldDB" id="A0A8H7E8Y6"/>
<feature type="region of interest" description="Disordered" evidence="1">
    <location>
        <begin position="74"/>
        <end position="128"/>
    </location>
</feature>